<feature type="region of interest" description="Disordered" evidence="1">
    <location>
        <begin position="20"/>
        <end position="55"/>
    </location>
</feature>
<organism evidence="3 4">
    <name type="scientific">Virgibacillus kekensis</name>
    <dbReference type="NCBI Taxonomy" id="202261"/>
    <lineage>
        <taxon>Bacteria</taxon>
        <taxon>Bacillati</taxon>
        <taxon>Bacillota</taxon>
        <taxon>Bacilli</taxon>
        <taxon>Bacillales</taxon>
        <taxon>Bacillaceae</taxon>
        <taxon>Virgibacillus</taxon>
    </lineage>
</organism>
<keyword evidence="3" id="KW-0378">Hydrolase</keyword>
<dbReference type="GO" id="GO:0008233">
    <property type="term" value="F:peptidase activity"/>
    <property type="evidence" value="ECO:0007669"/>
    <property type="project" value="UniProtKB-KW"/>
</dbReference>
<evidence type="ECO:0000259" key="2">
    <source>
        <dbReference type="Pfam" id="PF10026"/>
    </source>
</evidence>
<dbReference type="InterPro" id="IPR018728">
    <property type="entry name" value="DUF2268"/>
</dbReference>
<keyword evidence="4" id="KW-1185">Reference proteome</keyword>
<keyword evidence="3" id="KW-0645">Protease</keyword>
<evidence type="ECO:0000313" key="4">
    <source>
        <dbReference type="Proteomes" id="UP001595989"/>
    </source>
</evidence>
<evidence type="ECO:0000313" key="3">
    <source>
        <dbReference type="EMBL" id="MFC4559226.1"/>
    </source>
</evidence>
<dbReference type="EMBL" id="JBHSFU010000007">
    <property type="protein sequence ID" value="MFC4559226.1"/>
    <property type="molecule type" value="Genomic_DNA"/>
</dbReference>
<dbReference type="Pfam" id="PF10026">
    <property type="entry name" value="DUF2268"/>
    <property type="match status" value="1"/>
</dbReference>
<protein>
    <submittedName>
        <fullName evidence="3">DUF2268 domain-containing putative Zn-dependent protease</fullName>
    </submittedName>
</protein>
<dbReference type="PROSITE" id="PS51257">
    <property type="entry name" value="PROKAR_LIPOPROTEIN"/>
    <property type="match status" value="1"/>
</dbReference>
<accession>A0ABV9DKH7</accession>
<sequence>MKKAIIFFLVTTLWIGGCESSGSKDGEHTQPSTKYAKTSEQSTNEASAHKEDGEKYVTTAENENGQTFRVISAYEWVDQYVKKVEDIESKSERFKLWKKVVMDHTQNQCFSGASSQLVEDYVYSPPANLGKIKSQNKVLNVSNIENLTIKALKASSNKFPGPNTIVCILPQEKANYVGLSIGAGRISIFYSSSYSEVLLKSTIAHEYHHSTWSAKYAENYKWDLLGNIIFEGKAEYFASLLYGQPPTAVYNYMNADEEKKLWNKAKSVLHSTDRKKIHTVLFGGDKGFPSNFGYIVGYHIVRDYVESHPNTTIEEWSKLSPKELYEASGYEDSF</sequence>
<dbReference type="Proteomes" id="UP001595989">
    <property type="component" value="Unassembled WGS sequence"/>
</dbReference>
<name>A0ABV9DKH7_9BACI</name>
<gene>
    <name evidence="3" type="ORF">ACFO3D_13590</name>
</gene>
<comment type="caution">
    <text evidence="3">The sequence shown here is derived from an EMBL/GenBank/DDBJ whole genome shotgun (WGS) entry which is preliminary data.</text>
</comment>
<evidence type="ECO:0000256" key="1">
    <source>
        <dbReference type="SAM" id="MobiDB-lite"/>
    </source>
</evidence>
<reference evidence="4" key="1">
    <citation type="journal article" date="2019" name="Int. J. Syst. Evol. Microbiol.">
        <title>The Global Catalogue of Microorganisms (GCM) 10K type strain sequencing project: providing services to taxonomists for standard genome sequencing and annotation.</title>
        <authorList>
            <consortium name="The Broad Institute Genomics Platform"/>
            <consortium name="The Broad Institute Genome Sequencing Center for Infectious Disease"/>
            <person name="Wu L."/>
            <person name="Ma J."/>
        </authorList>
    </citation>
    <scope>NUCLEOTIDE SEQUENCE [LARGE SCALE GENOMIC DNA]</scope>
    <source>
        <strain evidence="4">CGMCC 4.7426</strain>
    </source>
</reference>
<feature type="domain" description="DUF2268" evidence="2">
    <location>
        <begin position="148"/>
        <end position="324"/>
    </location>
</feature>
<dbReference type="RefSeq" id="WP_390296934.1">
    <property type="nucleotide sequence ID" value="NZ_JBHSFU010000007.1"/>
</dbReference>
<feature type="compositionally biased region" description="Polar residues" evidence="1">
    <location>
        <begin position="29"/>
        <end position="46"/>
    </location>
</feature>
<proteinExistence type="predicted"/>
<dbReference type="GO" id="GO:0006508">
    <property type="term" value="P:proteolysis"/>
    <property type="evidence" value="ECO:0007669"/>
    <property type="project" value="UniProtKB-KW"/>
</dbReference>